<proteinExistence type="predicted"/>
<name>A0A932FWN0_UNCTE</name>
<keyword evidence="1" id="KW-0175">Coiled coil</keyword>
<dbReference type="EMBL" id="JACPRF010000199">
    <property type="protein sequence ID" value="MBI2876522.1"/>
    <property type="molecule type" value="Genomic_DNA"/>
</dbReference>
<dbReference type="Proteomes" id="UP000769766">
    <property type="component" value="Unassembled WGS sequence"/>
</dbReference>
<reference evidence="2" key="1">
    <citation type="submission" date="2020-07" db="EMBL/GenBank/DDBJ databases">
        <title>Huge and variable diversity of episymbiotic CPR bacteria and DPANN archaea in groundwater ecosystems.</title>
        <authorList>
            <person name="He C.Y."/>
            <person name="Keren R."/>
            <person name="Whittaker M."/>
            <person name="Farag I.F."/>
            <person name="Doudna J."/>
            <person name="Cate J.H.D."/>
            <person name="Banfield J.F."/>
        </authorList>
    </citation>
    <scope>NUCLEOTIDE SEQUENCE</scope>
    <source>
        <strain evidence="2">NC_groundwater_672_Ag_B-0.1um_62_36</strain>
    </source>
</reference>
<dbReference type="SUPFAM" id="SSF90257">
    <property type="entry name" value="Myosin rod fragments"/>
    <property type="match status" value="1"/>
</dbReference>
<feature type="coiled-coil region" evidence="1">
    <location>
        <begin position="3"/>
        <end position="58"/>
    </location>
</feature>
<protein>
    <submittedName>
        <fullName evidence="2">Uncharacterized protein</fullName>
    </submittedName>
</protein>
<comment type="caution">
    <text evidence="2">The sequence shown here is derived from an EMBL/GenBank/DDBJ whole genome shotgun (WGS) entry which is preliminary data.</text>
</comment>
<accession>A0A932FWN0</accession>
<evidence type="ECO:0000313" key="2">
    <source>
        <dbReference type="EMBL" id="MBI2876522.1"/>
    </source>
</evidence>
<feature type="coiled-coil region" evidence="1">
    <location>
        <begin position="91"/>
        <end position="230"/>
    </location>
</feature>
<evidence type="ECO:0000313" key="3">
    <source>
        <dbReference type="Proteomes" id="UP000769766"/>
    </source>
</evidence>
<organism evidence="2 3">
    <name type="scientific">Tectimicrobiota bacterium</name>
    <dbReference type="NCBI Taxonomy" id="2528274"/>
    <lineage>
        <taxon>Bacteria</taxon>
        <taxon>Pseudomonadati</taxon>
        <taxon>Nitrospinota/Tectimicrobiota group</taxon>
        <taxon>Candidatus Tectimicrobiota</taxon>
    </lineage>
</organism>
<dbReference type="AlphaFoldDB" id="A0A932FWN0"/>
<gene>
    <name evidence="2" type="ORF">HYY20_06540</name>
</gene>
<dbReference type="Gene3D" id="1.10.287.1490">
    <property type="match status" value="1"/>
</dbReference>
<evidence type="ECO:0000256" key="1">
    <source>
        <dbReference type="SAM" id="Coils"/>
    </source>
</evidence>
<sequence>MKQRLFKKDYHKLQEELDELQKRLREAEEERLAFEGMIRDQAVEIEKQEMALQAAQERLIAQGDRLAAAQSDQERLRASLCAIQTEYDQAVQVLETQLSEERAEKARREEEIRGLQGRLQASQSRMGVLQDEVARLTKDLDRLQRDKERSTGIARDAQQQVEALSTALEEASAARNQLFQELHCLREALAREEAKSGRLQERIGQIEGQLRQLQEEKEELEGRIRPLIVRLAVWLSGNRGPGAH</sequence>